<gene>
    <name evidence="4" type="ORF">Din_002498</name>
</gene>
<proteinExistence type="predicted"/>
<dbReference type="PANTHER" id="PTHR31161">
    <property type="entry name" value="PROTEIN GRAVITROPIC IN THE LIGHT 1"/>
    <property type="match status" value="1"/>
</dbReference>
<evidence type="ECO:0000313" key="4">
    <source>
        <dbReference type="EMBL" id="MPA33057.1"/>
    </source>
</evidence>
<dbReference type="InterPro" id="IPR040225">
    <property type="entry name" value="GIL1-like"/>
</dbReference>
<dbReference type="GO" id="GO:0009959">
    <property type="term" value="P:negative gravitropism"/>
    <property type="evidence" value="ECO:0007669"/>
    <property type="project" value="InterPro"/>
</dbReference>
<dbReference type="GO" id="GO:0009639">
    <property type="term" value="P:response to red or far red light"/>
    <property type="evidence" value="ECO:0007669"/>
    <property type="project" value="InterPro"/>
</dbReference>
<feature type="coiled-coil region" evidence="1">
    <location>
        <begin position="169"/>
        <end position="203"/>
    </location>
</feature>
<evidence type="ECO:0000259" key="2">
    <source>
        <dbReference type="Pfam" id="PF04859"/>
    </source>
</evidence>
<dbReference type="InterPro" id="IPR006943">
    <property type="entry name" value="DUF641_pln"/>
</dbReference>
<dbReference type="Pfam" id="PF04859">
    <property type="entry name" value="DUF641"/>
    <property type="match status" value="1"/>
</dbReference>
<reference evidence="4" key="1">
    <citation type="submission" date="2019-08" db="EMBL/GenBank/DDBJ databases">
        <title>Reference gene set and small RNA set construction with multiple tissues from Davidia involucrata Baill.</title>
        <authorList>
            <person name="Yang H."/>
            <person name="Zhou C."/>
            <person name="Li G."/>
            <person name="Wang J."/>
            <person name="Gao P."/>
            <person name="Wang M."/>
            <person name="Wang R."/>
            <person name="Zhao Y."/>
        </authorList>
    </citation>
    <scope>NUCLEOTIDE SEQUENCE</scope>
    <source>
        <tissue evidence="4">Mixed with DoveR01_LX</tissue>
    </source>
</reference>
<accession>A0A5B6YMQ0</accession>
<evidence type="ECO:0000256" key="1">
    <source>
        <dbReference type="SAM" id="Coils"/>
    </source>
</evidence>
<keyword evidence="1" id="KW-0175">Coiled coil</keyword>
<feature type="domain" description="GIL1/IRKI C-terminal" evidence="3">
    <location>
        <begin position="395"/>
        <end position="450"/>
    </location>
</feature>
<organism evidence="4">
    <name type="scientific">Davidia involucrata</name>
    <name type="common">Dove tree</name>
    <dbReference type="NCBI Taxonomy" id="16924"/>
    <lineage>
        <taxon>Eukaryota</taxon>
        <taxon>Viridiplantae</taxon>
        <taxon>Streptophyta</taxon>
        <taxon>Embryophyta</taxon>
        <taxon>Tracheophyta</taxon>
        <taxon>Spermatophyta</taxon>
        <taxon>Magnoliopsida</taxon>
        <taxon>eudicotyledons</taxon>
        <taxon>Gunneridae</taxon>
        <taxon>Pentapetalae</taxon>
        <taxon>asterids</taxon>
        <taxon>Cornales</taxon>
        <taxon>Nyssaceae</taxon>
        <taxon>Davidia</taxon>
    </lineage>
</organism>
<dbReference type="AlphaFoldDB" id="A0A5B6YMQ0"/>
<sequence>MDSVNRKAVTPSKSRLARTFAKVLHIRAVTGIGISPVDGIQKTKSHEKVNHDCVSNSKLQSFDDDDEKLQHRAAMEAFLAKLFASISSVKASYAQLQFAQSPYDADGIQSADQVVVLELKNLSELKRCYLKKQLDESSPETTQLLAEIQEQKSLLKTYEITGKKLDFQLRLKDSEITFLREKLEEAKKENKSIEKRLNSSGLLSVLDNLHLSSLTPAHFIAVLRQTIKSIRSFVRLMISEMESVGWDLYAAASSIEAGVAYQNTNHVCFVFESFVCREMFDGFNYTNFSLRNESLPEQKKRQRFFDRFTELKSVKPREYFARKPKSTFGKFCRSKYLRLVHPKMESSLFGNLNLRNLVSCGEYSETMFFATFAEMAKRVWLLHCLAFSFQPEASIFQVGKRGRFSEVYMESVNDEAFLSSDGTMETDPRVAFTVVPGFKIGKTVIQCQVYLS</sequence>
<dbReference type="InterPro" id="IPR056813">
    <property type="entry name" value="GIL1_IRKI_C"/>
</dbReference>
<dbReference type="Pfam" id="PF24994">
    <property type="entry name" value="GIL1_IRKI_C"/>
    <property type="match status" value="1"/>
</dbReference>
<evidence type="ECO:0000259" key="3">
    <source>
        <dbReference type="Pfam" id="PF24994"/>
    </source>
</evidence>
<name>A0A5B6YMQ0_DAVIN</name>
<feature type="domain" description="DUF641" evidence="2">
    <location>
        <begin position="71"/>
        <end position="196"/>
    </location>
</feature>
<dbReference type="EMBL" id="GHES01002498">
    <property type="protein sequence ID" value="MPA33057.1"/>
    <property type="molecule type" value="Transcribed_RNA"/>
</dbReference>
<protein>
    <submittedName>
        <fullName evidence="4">Uncharacterized protein</fullName>
    </submittedName>
</protein>